<dbReference type="HAMAP" id="MF_01326_B">
    <property type="entry name" value="Ribosomal_uL24_B"/>
    <property type="match status" value="1"/>
</dbReference>
<dbReference type="GO" id="GO:0019843">
    <property type="term" value="F:rRNA binding"/>
    <property type="evidence" value="ECO:0007669"/>
    <property type="project" value="UniProtKB-UniRule"/>
</dbReference>
<dbReference type="InterPro" id="IPR008991">
    <property type="entry name" value="Translation_prot_SH3-like_sf"/>
</dbReference>
<gene>
    <name evidence="5 7" type="primary">rplX</name>
</gene>
<comment type="similarity">
    <text evidence="1 5">Belongs to the universal ribosomal protein uL24 family.</text>
</comment>
<keyword evidence="3 5" id="KW-0687">Ribonucleoprotein</keyword>
<accession>A0A0H4T3A7</accession>
<sequence length="110" mass="12348">MKVKIRIKDTVEVISGRLEDKGKRGEVINVLLDDRRVVVQGVNIRVKHQKQVQTQAGRNIKPGRIHLEVPMDISNVMLVCPKCSEPTRVGVQRDGDGVHRVCKNCEATID</sequence>
<dbReference type="EMBL" id="KT006994">
    <property type="protein sequence ID" value="AKQ02138.1"/>
    <property type="molecule type" value="Genomic_DNA"/>
</dbReference>
<comment type="function">
    <text evidence="5">One of two assembly initiator proteins, it binds directly to the 5'-end of the 23S rRNA, where it nucleates assembly of the 50S subunit.</text>
</comment>
<dbReference type="SUPFAM" id="SSF50104">
    <property type="entry name" value="Translation proteins SH3-like domain"/>
    <property type="match status" value="1"/>
</dbReference>
<dbReference type="Pfam" id="PF17136">
    <property type="entry name" value="ribosomal_L24"/>
    <property type="match status" value="1"/>
</dbReference>
<feature type="domain" description="Large ribosomal subunit protein uL24 C-terminal" evidence="6">
    <location>
        <begin position="42"/>
        <end position="109"/>
    </location>
</feature>
<evidence type="ECO:0000313" key="7">
    <source>
        <dbReference type="EMBL" id="AKQ02138.1"/>
    </source>
</evidence>
<dbReference type="GO" id="GO:0005840">
    <property type="term" value="C:ribosome"/>
    <property type="evidence" value="ECO:0007669"/>
    <property type="project" value="UniProtKB-KW"/>
</dbReference>
<dbReference type="InterPro" id="IPR003256">
    <property type="entry name" value="Ribosomal_uL24"/>
</dbReference>
<dbReference type="Gene3D" id="2.30.30.30">
    <property type="match status" value="1"/>
</dbReference>
<keyword evidence="5" id="KW-0694">RNA-binding</keyword>
<proteinExistence type="inferred from homology"/>
<keyword evidence="2 5" id="KW-0689">Ribosomal protein</keyword>
<evidence type="ECO:0000259" key="6">
    <source>
        <dbReference type="Pfam" id="PF17136"/>
    </source>
</evidence>
<dbReference type="InterPro" id="IPR014722">
    <property type="entry name" value="Rib_uL2_dom2"/>
</dbReference>
<dbReference type="GO" id="GO:0003735">
    <property type="term" value="F:structural constituent of ribosome"/>
    <property type="evidence" value="ECO:0007669"/>
    <property type="project" value="InterPro"/>
</dbReference>
<dbReference type="CDD" id="cd06089">
    <property type="entry name" value="KOW_RPL26"/>
    <property type="match status" value="1"/>
</dbReference>
<keyword evidence="5" id="KW-0699">rRNA-binding</keyword>
<evidence type="ECO:0000256" key="2">
    <source>
        <dbReference type="ARBA" id="ARBA00022980"/>
    </source>
</evidence>
<evidence type="ECO:0000256" key="5">
    <source>
        <dbReference type="HAMAP-Rule" id="MF_01326"/>
    </source>
</evidence>
<dbReference type="GO" id="GO:0006412">
    <property type="term" value="P:translation"/>
    <property type="evidence" value="ECO:0007669"/>
    <property type="project" value="UniProtKB-UniRule"/>
</dbReference>
<dbReference type="AlphaFoldDB" id="A0A0H4T3A7"/>
<comment type="subunit">
    <text evidence="5">Part of the 50S ribosomal subunit.</text>
</comment>
<organism evidence="7">
    <name type="scientific">uncultured Chloroflexi bacterium Rifle_16ft_4_minimus_3452</name>
    <dbReference type="NCBI Taxonomy" id="1665071"/>
    <lineage>
        <taxon>Bacteria</taxon>
        <taxon>Bacillati</taxon>
        <taxon>Chloroflexota</taxon>
        <taxon>environmental samples</taxon>
    </lineage>
</organism>
<evidence type="ECO:0000256" key="1">
    <source>
        <dbReference type="ARBA" id="ARBA00010618"/>
    </source>
</evidence>
<reference evidence="7" key="1">
    <citation type="journal article" date="2015" name="ISME J.">
        <title>Aquifer environment selects for microbial species cohorts in sediment and groundwater.</title>
        <authorList>
            <person name="Hug L.A."/>
            <person name="Thomas B.C."/>
            <person name="Brown C.T."/>
            <person name="Frischkorn K.R."/>
            <person name="Williams K.H."/>
            <person name="Tringe S.G."/>
            <person name="Banfield J.F."/>
        </authorList>
    </citation>
    <scope>NUCLEOTIDE SEQUENCE</scope>
</reference>
<evidence type="ECO:0000256" key="3">
    <source>
        <dbReference type="ARBA" id="ARBA00023274"/>
    </source>
</evidence>
<dbReference type="GO" id="GO:1990904">
    <property type="term" value="C:ribonucleoprotein complex"/>
    <property type="evidence" value="ECO:0007669"/>
    <property type="project" value="UniProtKB-KW"/>
</dbReference>
<evidence type="ECO:0000256" key="4">
    <source>
        <dbReference type="ARBA" id="ARBA00035206"/>
    </source>
</evidence>
<dbReference type="InterPro" id="IPR057264">
    <property type="entry name" value="Ribosomal_uL24_C"/>
</dbReference>
<dbReference type="PANTHER" id="PTHR12903">
    <property type="entry name" value="MITOCHONDRIAL RIBOSOMAL PROTEIN L24"/>
    <property type="match status" value="1"/>
</dbReference>
<protein>
    <recommendedName>
        <fullName evidence="4 5">Large ribosomal subunit protein uL24</fullName>
    </recommendedName>
</protein>
<name>A0A0H4T3A7_9CHLR</name>
<comment type="function">
    <text evidence="5">One of the proteins that surrounds the polypeptide exit tunnel on the outside of the subunit.</text>
</comment>
<dbReference type="NCBIfam" id="TIGR01079">
    <property type="entry name" value="rplX_bact"/>
    <property type="match status" value="1"/>
</dbReference>
<dbReference type="InterPro" id="IPR041988">
    <property type="entry name" value="Ribosomal_uL24_KOW"/>
</dbReference>